<dbReference type="SUPFAM" id="SSF100934">
    <property type="entry name" value="Heat shock protein 70kD (HSP70), C-terminal subdomain"/>
    <property type="match status" value="1"/>
</dbReference>
<feature type="region of interest" description="Disordered" evidence="4">
    <location>
        <begin position="598"/>
        <end position="654"/>
    </location>
</feature>
<dbReference type="Proteomes" id="UP000800035">
    <property type="component" value="Unassembled WGS sequence"/>
</dbReference>
<feature type="region of interest" description="Disordered" evidence="4">
    <location>
        <begin position="868"/>
        <end position="908"/>
    </location>
</feature>
<protein>
    <submittedName>
        <fullName evidence="6">Heat shock protein 70-like protein-like protein</fullName>
    </submittedName>
</protein>
<feature type="compositionally biased region" description="Basic and acidic residues" evidence="4">
    <location>
        <begin position="598"/>
        <end position="610"/>
    </location>
</feature>
<feature type="compositionally biased region" description="Basic residues" evidence="4">
    <location>
        <begin position="936"/>
        <end position="951"/>
    </location>
</feature>
<evidence type="ECO:0000256" key="4">
    <source>
        <dbReference type="SAM" id="MobiDB-lite"/>
    </source>
</evidence>
<dbReference type="AlphaFoldDB" id="A0A6A5TBX7"/>
<dbReference type="GO" id="GO:0005524">
    <property type="term" value="F:ATP binding"/>
    <property type="evidence" value="ECO:0007669"/>
    <property type="project" value="UniProtKB-KW"/>
</dbReference>
<dbReference type="PRINTS" id="PR00301">
    <property type="entry name" value="HEATSHOCK70"/>
</dbReference>
<dbReference type="CDD" id="cd10230">
    <property type="entry name" value="ASKHA_NBD_HSP70_HYOU1"/>
    <property type="match status" value="1"/>
</dbReference>
<keyword evidence="2" id="KW-0067">ATP-binding</keyword>
<evidence type="ECO:0000313" key="7">
    <source>
        <dbReference type="Proteomes" id="UP000800035"/>
    </source>
</evidence>
<dbReference type="EMBL" id="ML977029">
    <property type="protein sequence ID" value="KAF1950091.1"/>
    <property type="molecule type" value="Genomic_DNA"/>
</dbReference>
<keyword evidence="5" id="KW-0732">Signal</keyword>
<keyword evidence="3" id="KW-0143">Chaperone</keyword>
<feature type="compositionally biased region" description="Low complexity" evidence="4">
    <location>
        <begin position="612"/>
        <end position="641"/>
    </location>
</feature>
<evidence type="ECO:0000256" key="1">
    <source>
        <dbReference type="ARBA" id="ARBA00022741"/>
    </source>
</evidence>
<dbReference type="InterPro" id="IPR029048">
    <property type="entry name" value="HSP70_C_sf"/>
</dbReference>
<dbReference type="PANTHER" id="PTHR45639">
    <property type="entry name" value="HSC70CB, ISOFORM G-RELATED"/>
    <property type="match status" value="1"/>
</dbReference>
<dbReference type="SUPFAM" id="SSF53067">
    <property type="entry name" value="Actin-like ATPase domain"/>
    <property type="match status" value="2"/>
</dbReference>
<evidence type="ECO:0000256" key="2">
    <source>
        <dbReference type="ARBA" id="ARBA00022840"/>
    </source>
</evidence>
<evidence type="ECO:0000256" key="3">
    <source>
        <dbReference type="ARBA" id="ARBA00023186"/>
    </source>
</evidence>
<dbReference type="FunFam" id="3.90.640.10:FF:000039">
    <property type="entry name" value="Hsp70 family chaperone Lhs1/Orp150"/>
    <property type="match status" value="1"/>
</dbReference>
<dbReference type="InterPro" id="IPR013126">
    <property type="entry name" value="Hsp_70_fam"/>
</dbReference>
<dbReference type="InterPro" id="IPR043129">
    <property type="entry name" value="ATPase_NBD"/>
</dbReference>
<name>A0A6A5TBX7_9PLEO</name>
<feature type="compositionally biased region" description="Low complexity" evidence="4">
    <location>
        <begin position="814"/>
        <end position="826"/>
    </location>
</feature>
<sequence length="1055" mass="114660">MAPPGRRRHGLSPAAVLFGLVFFFTHTASAASAVLGIDIGTEYIKAALVKPGIPLEIVLTKDSKRKEVSAVAFKPSKSGPLPAGEFPERFYGSDAVALAARFPGEVYPNIKQLLGVSSGGDAVQVYTSRYPALKTEGLEDRKTVALKSGVFAESEKPFSVEELLAMELKNVKDNAKALAGKGVEITDVVFTVPPFYTVEERRALEVAAQLAGFKVLSMVSDGLAVGLNYATSRTFPNVNDGGKPEVNLVFDMGAGSASATVLRFQGRTVKDVGKRNKTVQEVQVLGTGWDRTLGGDALNQLIVDNMVAEFTEDAIVASLGITAEKVKTHGRTAAKLWKEAEKVRQVLSANTGTGAYFESFFDDKNFNYKIKRSTFEELAAGHAARVEGPIKRALEAAGLTLADIDSLIVHGGASRTPFVQQRLEALVGKAKIKANVNSDEAAVFGAAFKAADLSPSFRVKEIRDTDLQGYNHGIQYMFNMKDRDQKIFTPATKIGATKDLPFQMMGEFEFTIYQSTPNAKGDVVKDPVLHFASGNLTRAVTKLIDTDGCDRDSFNNYVQVRLSPVTGTPEVLSAWVTCETEEAKPGIVDGVKNFFGMGDKKDQEPLKEGESASESTSSSSSSSSKSTKASKSSSSSSATAEASEDAKAGPKKKTVTSAITFTVSQKGYEKHPRKEFKRMQDRLADFDASDKARRTREEILNSLEAFTYKSRDYLEDESFITSSTAAIRTSLEEKLSAASDWIYSDGPNANLDTLKSKLKELEDIVKPVLKRKQESIDRPEAIKAFEANLADVKTAIDMIKTQIAEQNVQLSKSAESASKASASSTEAPPPSASADILDDLEEDEMLKASSSETAATNEPTEVPIIYTEEDLKSTEEAHEKASKWLEEKQAAQTKLKQHEDPALTTKDLQAETEKLNTIIMQMMMKKARYYNAPKPQKAKPKASKPKAKKPSSKKDKTSSKKDAKGEKPAKEPTQAELEEALAKAGIKADGIKLQNMGDRKEVRDKDGKLLTQLELEEGATEEDIKAAIEKATREGREALEREKGGKGRTGDRDEL</sequence>
<feature type="region of interest" description="Disordered" evidence="4">
    <location>
        <begin position="814"/>
        <end position="834"/>
    </location>
</feature>
<feature type="compositionally biased region" description="Basic and acidic residues" evidence="4">
    <location>
        <begin position="869"/>
        <end position="889"/>
    </location>
</feature>
<dbReference type="Pfam" id="PF00012">
    <property type="entry name" value="HSP70"/>
    <property type="match status" value="2"/>
</dbReference>
<dbReference type="OrthoDB" id="10262720at2759"/>
<dbReference type="Gene3D" id="3.90.640.10">
    <property type="entry name" value="Actin, Chain A, domain 4"/>
    <property type="match status" value="1"/>
</dbReference>
<evidence type="ECO:0000256" key="5">
    <source>
        <dbReference type="SAM" id="SignalP"/>
    </source>
</evidence>
<feature type="signal peptide" evidence="5">
    <location>
        <begin position="1"/>
        <end position="30"/>
    </location>
</feature>
<feature type="compositionally biased region" description="Basic and acidic residues" evidence="4">
    <location>
        <begin position="952"/>
        <end position="970"/>
    </location>
</feature>
<dbReference type="Gene3D" id="3.30.420.40">
    <property type="match status" value="2"/>
</dbReference>
<dbReference type="GO" id="GO:0140662">
    <property type="term" value="F:ATP-dependent protein folding chaperone"/>
    <property type="evidence" value="ECO:0007669"/>
    <property type="project" value="InterPro"/>
</dbReference>
<organism evidence="6 7">
    <name type="scientific">Byssothecium circinans</name>
    <dbReference type="NCBI Taxonomy" id="147558"/>
    <lineage>
        <taxon>Eukaryota</taxon>
        <taxon>Fungi</taxon>
        <taxon>Dikarya</taxon>
        <taxon>Ascomycota</taxon>
        <taxon>Pezizomycotina</taxon>
        <taxon>Dothideomycetes</taxon>
        <taxon>Pleosporomycetidae</taxon>
        <taxon>Pleosporales</taxon>
        <taxon>Massarineae</taxon>
        <taxon>Massarinaceae</taxon>
        <taxon>Byssothecium</taxon>
    </lineage>
</organism>
<reference evidence="6" key="1">
    <citation type="journal article" date="2020" name="Stud. Mycol.">
        <title>101 Dothideomycetes genomes: a test case for predicting lifestyles and emergence of pathogens.</title>
        <authorList>
            <person name="Haridas S."/>
            <person name="Albert R."/>
            <person name="Binder M."/>
            <person name="Bloem J."/>
            <person name="Labutti K."/>
            <person name="Salamov A."/>
            <person name="Andreopoulos B."/>
            <person name="Baker S."/>
            <person name="Barry K."/>
            <person name="Bills G."/>
            <person name="Bluhm B."/>
            <person name="Cannon C."/>
            <person name="Castanera R."/>
            <person name="Culley D."/>
            <person name="Daum C."/>
            <person name="Ezra D."/>
            <person name="Gonzalez J."/>
            <person name="Henrissat B."/>
            <person name="Kuo A."/>
            <person name="Liang C."/>
            <person name="Lipzen A."/>
            <person name="Lutzoni F."/>
            <person name="Magnuson J."/>
            <person name="Mondo S."/>
            <person name="Nolan M."/>
            <person name="Ohm R."/>
            <person name="Pangilinan J."/>
            <person name="Park H.-J."/>
            <person name="Ramirez L."/>
            <person name="Alfaro M."/>
            <person name="Sun H."/>
            <person name="Tritt A."/>
            <person name="Yoshinaga Y."/>
            <person name="Zwiers L.-H."/>
            <person name="Turgeon B."/>
            <person name="Goodwin S."/>
            <person name="Spatafora J."/>
            <person name="Crous P."/>
            <person name="Grigoriev I."/>
        </authorList>
    </citation>
    <scope>NUCLEOTIDE SEQUENCE</scope>
    <source>
        <strain evidence="6">CBS 675.92</strain>
    </source>
</reference>
<dbReference type="PANTHER" id="PTHR45639:SF3">
    <property type="entry name" value="HYPOXIA UP-REGULATED PROTEIN 1"/>
    <property type="match status" value="1"/>
</dbReference>
<feature type="region of interest" description="Disordered" evidence="4">
    <location>
        <begin position="929"/>
        <end position="1006"/>
    </location>
</feature>
<keyword evidence="7" id="KW-1185">Reference proteome</keyword>
<keyword evidence="6" id="KW-0346">Stress response</keyword>
<evidence type="ECO:0000313" key="6">
    <source>
        <dbReference type="EMBL" id="KAF1950091.1"/>
    </source>
</evidence>
<dbReference type="Gene3D" id="3.30.30.30">
    <property type="match status" value="1"/>
</dbReference>
<feature type="chain" id="PRO_5025507757" evidence="5">
    <location>
        <begin position="31"/>
        <end position="1055"/>
    </location>
</feature>
<gene>
    <name evidence="6" type="ORF">CC80DRAFT_539926</name>
</gene>
<feature type="region of interest" description="Disordered" evidence="4">
    <location>
        <begin position="1031"/>
        <end position="1055"/>
    </location>
</feature>
<feature type="compositionally biased region" description="Basic and acidic residues" evidence="4">
    <location>
        <begin position="997"/>
        <end position="1006"/>
    </location>
</feature>
<proteinExistence type="predicted"/>
<dbReference type="GO" id="GO:0034663">
    <property type="term" value="C:endoplasmic reticulum chaperone complex"/>
    <property type="evidence" value="ECO:0007669"/>
    <property type="project" value="TreeGrafter"/>
</dbReference>
<dbReference type="GO" id="GO:0030968">
    <property type="term" value="P:endoplasmic reticulum unfolded protein response"/>
    <property type="evidence" value="ECO:0007669"/>
    <property type="project" value="TreeGrafter"/>
</dbReference>
<keyword evidence="1" id="KW-0547">Nucleotide-binding</keyword>
<dbReference type="Gene3D" id="1.20.1270.10">
    <property type="match status" value="1"/>
</dbReference>
<accession>A0A6A5TBX7</accession>